<protein>
    <submittedName>
        <fullName evidence="2">Predicted protein</fullName>
    </submittedName>
</protein>
<dbReference type="GeneID" id="6074657"/>
<evidence type="ECO:0000256" key="1">
    <source>
        <dbReference type="SAM" id="MobiDB-lite"/>
    </source>
</evidence>
<feature type="region of interest" description="Disordered" evidence="1">
    <location>
        <begin position="26"/>
        <end position="68"/>
    </location>
</feature>
<feature type="compositionally biased region" description="Polar residues" evidence="1">
    <location>
        <begin position="41"/>
        <end position="50"/>
    </location>
</feature>
<dbReference type="Proteomes" id="UP000001194">
    <property type="component" value="Unassembled WGS sequence"/>
</dbReference>
<organism evidence="3">
    <name type="scientific">Laccaria bicolor (strain S238N-H82 / ATCC MYA-4686)</name>
    <name type="common">Bicoloured deceiver</name>
    <name type="synonym">Laccaria laccata var. bicolor</name>
    <dbReference type="NCBI Taxonomy" id="486041"/>
    <lineage>
        <taxon>Eukaryota</taxon>
        <taxon>Fungi</taxon>
        <taxon>Dikarya</taxon>
        <taxon>Basidiomycota</taxon>
        <taxon>Agaricomycotina</taxon>
        <taxon>Agaricomycetes</taxon>
        <taxon>Agaricomycetidae</taxon>
        <taxon>Agaricales</taxon>
        <taxon>Agaricineae</taxon>
        <taxon>Hydnangiaceae</taxon>
        <taxon>Laccaria</taxon>
    </lineage>
</organism>
<dbReference type="InParanoid" id="B0D4E9"/>
<evidence type="ECO:0000313" key="3">
    <source>
        <dbReference type="Proteomes" id="UP000001194"/>
    </source>
</evidence>
<dbReference type="HOGENOM" id="CLU_2794364_0_0_1"/>
<evidence type="ECO:0000313" key="2">
    <source>
        <dbReference type="EMBL" id="EDR10331.1"/>
    </source>
</evidence>
<dbReference type="RefSeq" id="XP_001878781.1">
    <property type="nucleotide sequence ID" value="XM_001878746.1"/>
</dbReference>
<proteinExistence type="predicted"/>
<gene>
    <name evidence="2" type="ORF">LACBIDRAFT_317104</name>
</gene>
<sequence>MTAPANGPHLTDQRQRGHMQLLTTNHNTIPSKHWRMPCAPVTNNDESNTMEYGGDRHNQRAGLQAQRR</sequence>
<name>B0D4E9_LACBS</name>
<dbReference type="AlphaFoldDB" id="B0D4E9"/>
<accession>B0D4E9</accession>
<reference evidence="2 3" key="1">
    <citation type="journal article" date="2008" name="Nature">
        <title>The genome of Laccaria bicolor provides insights into mycorrhizal symbiosis.</title>
        <authorList>
            <person name="Martin F."/>
            <person name="Aerts A."/>
            <person name="Ahren D."/>
            <person name="Brun A."/>
            <person name="Danchin E.G.J."/>
            <person name="Duchaussoy F."/>
            <person name="Gibon J."/>
            <person name="Kohler A."/>
            <person name="Lindquist E."/>
            <person name="Pereda V."/>
            <person name="Salamov A."/>
            <person name="Shapiro H.J."/>
            <person name="Wuyts J."/>
            <person name="Blaudez D."/>
            <person name="Buee M."/>
            <person name="Brokstein P."/>
            <person name="Canbaeck B."/>
            <person name="Cohen D."/>
            <person name="Courty P.E."/>
            <person name="Coutinho P.M."/>
            <person name="Delaruelle C."/>
            <person name="Detter J.C."/>
            <person name="Deveau A."/>
            <person name="DiFazio S."/>
            <person name="Duplessis S."/>
            <person name="Fraissinet-Tachet L."/>
            <person name="Lucic E."/>
            <person name="Frey-Klett P."/>
            <person name="Fourrey C."/>
            <person name="Feussner I."/>
            <person name="Gay G."/>
            <person name="Grimwood J."/>
            <person name="Hoegger P.J."/>
            <person name="Jain P."/>
            <person name="Kilaru S."/>
            <person name="Labbe J."/>
            <person name="Lin Y.C."/>
            <person name="Legue V."/>
            <person name="Le Tacon F."/>
            <person name="Marmeisse R."/>
            <person name="Melayah D."/>
            <person name="Montanini B."/>
            <person name="Muratet M."/>
            <person name="Nehls U."/>
            <person name="Niculita-Hirzel H."/>
            <person name="Oudot-Le Secq M.P."/>
            <person name="Peter M."/>
            <person name="Quesneville H."/>
            <person name="Rajashekar B."/>
            <person name="Reich M."/>
            <person name="Rouhier N."/>
            <person name="Schmutz J."/>
            <person name="Yin T."/>
            <person name="Chalot M."/>
            <person name="Henrissat B."/>
            <person name="Kuees U."/>
            <person name="Lucas S."/>
            <person name="Van de Peer Y."/>
            <person name="Podila G.K."/>
            <person name="Polle A."/>
            <person name="Pukkila P.J."/>
            <person name="Richardson P.M."/>
            <person name="Rouze P."/>
            <person name="Sanders I.R."/>
            <person name="Stajich J.E."/>
            <person name="Tunlid A."/>
            <person name="Tuskan G."/>
            <person name="Grigoriev I.V."/>
        </authorList>
    </citation>
    <scope>NUCLEOTIDE SEQUENCE [LARGE SCALE GENOMIC DNA]</scope>
    <source>
        <strain evidence="3">S238N-H82 / ATCC MYA-4686</strain>
    </source>
</reference>
<dbReference type="KEGG" id="lbc:LACBIDRAFT_317104"/>
<dbReference type="EMBL" id="DS547097">
    <property type="protein sequence ID" value="EDR10331.1"/>
    <property type="molecule type" value="Genomic_DNA"/>
</dbReference>
<keyword evidence="3" id="KW-1185">Reference proteome</keyword>